<evidence type="ECO:0000256" key="1">
    <source>
        <dbReference type="SAM" id="Phobius"/>
    </source>
</evidence>
<evidence type="ECO:0000313" key="2">
    <source>
        <dbReference type="EMBL" id="CAD6494006.1"/>
    </source>
</evidence>
<feature type="transmembrane region" description="Helical" evidence="1">
    <location>
        <begin position="119"/>
        <end position="141"/>
    </location>
</feature>
<feature type="transmembrane region" description="Helical" evidence="1">
    <location>
        <begin position="60"/>
        <end position="77"/>
    </location>
</feature>
<comment type="caution">
    <text evidence="3">The sequence shown here is derived from an EMBL/GenBank/DDBJ whole genome shotgun (WGS) entry which is preliminary data.</text>
</comment>
<dbReference type="EMBL" id="CAJHIS010000020">
    <property type="protein sequence ID" value="CAD6494397.1"/>
    <property type="molecule type" value="Genomic_DNA"/>
</dbReference>
<accession>A0A811TIU9</accession>
<keyword evidence="1" id="KW-0472">Membrane</keyword>
<dbReference type="AlphaFoldDB" id="A0A811TIU9"/>
<keyword evidence="1" id="KW-0812">Transmembrane</keyword>
<feature type="transmembrane region" description="Helical" evidence="1">
    <location>
        <begin position="290"/>
        <end position="311"/>
    </location>
</feature>
<feature type="transmembrane region" description="Helical" evidence="1">
    <location>
        <begin position="336"/>
        <end position="355"/>
    </location>
</feature>
<dbReference type="Proteomes" id="UP000634805">
    <property type="component" value="Unassembled WGS sequence"/>
</dbReference>
<feature type="transmembrane region" description="Helical" evidence="1">
    <location>
        <begin position="161"/>
        <end position="181"/>
    </location>
</feature>
<gene>
    <name evidence="3" type="ORF">EMLJLAPB_00769</name>
    <name evidence="2" type="ORF">FFODKBPE_00612</name>
</gene>
<dbReference type="EMBL" id="CAJHIP010000039">
    <property type="protein sequence ID" value="CAD6494006.1"/>
    <property type="molecule type" value="Genomic_DNA"/>
</dbReference>
<organism evidence="3 4">
    <name type="scientific">Candidatus Argoarchaeum ethanivorans</name>
    <dbReference type="NCBI Taxonomy" id="2608793"/>
    <lineage>
        <taxon>Archaea</taxon>
        <taxon>Methanobacteriati</taxon>
        <taxon>Methanobacteriota</taxon>
        <taxon>Stenosarchaea group</taxon>
        <taxon>Methanomicrobia</taxon>
        <taxon>Methanosarcinales</taxon>
        <taxon>Methanosarcinales incertae sedis</taxon>
        <taxon>GOM Arc I cluster</taxon>
        <taxon>Candidatus Argoarchaeum</taxon>
    </lineage>
</organism>
<proteinExistence type="predicted"/>
<sequence length="374" mass="44026">MQRQAYNTIYKIIVFPEEKKSKHIYIVLFYLNIKGNTNGYRCLQVSIKESFEKAIMDKRVLAAIVITAILWRVFIGIDNEIKLWESVCSGIVLIIFGWVLFAYLYYLFKDLKGWVITNWICQGIAISIISINTYILIYYGMRWFRLLHVEAYLPLDFLLRDIRFITLVLFYCAIMWSARYVKQINEDYISLSKKKALLHIISPYLYPRVKKLKEMGVKELIWTVLTDERTLLIIVGIAFLWRTAISIDLNITAKESAFSGMILFIVGWLFFAYVYSMSRKQKDWLNLSRVNHGIAIGVFAINIYVLVYYVMRWYRLIGLEGVAEAFVPLDYLFRDARFFVLVIFYCASIVLSKFLKRAYEEYMLLSAAESKPIK</sequence>
<feature type="transmembrane region" description="Helical" evidence="1">
    <location>
        <begin position="261"/>
        <end position="278"/>
    </location>
</feature>
<protein>
    <submittedName>
        <fullName evidence="3">Uncharacterized protein</fullName>
    </submittedName>
</protein>
<feature type="transmembrane region" description="Helical" evidence="1">
    <location>
        <begin position="220"/>
        <end position="241"/>
    </location>
</feature>
<name>A0A811TIU9_9EURY</name>
<dbReference type="Proteomes" id="UP000603056">
    <property type="component" value="Unassembled WGS sequence"/>
</dbReference>
<evidence type="ECO:0000313" key="4">
    <source>
        <dbReference type="Proteomes" id="UP000634805"/>
    </source>
</evidence>
<evidence type="ECO:0000313" key="3">
    <source>
        <dbReference type="EMBL" id="CAD6494397.1"/>
    </source>
</evidence>
<keyword evidence="1" id="KW-1133">Transmembrane helix</keyword>
<reference evidence="3" key="1">
    <citation type="submission" date="2020-10" db="EMBL/GenBank/DDBJ databases">
        <authorList>
            <person name="Hahn C.J."/>
            <person name="Laso-Perez R."/>
            <person name="Vulcano F."/>
            <person name="Vaziourakis K.-M."/>
            <person name="Stokke R."/>
            <person name="Steen I.H."/>
            <person name="Teske A."/>
            <person name="Boetius A."/>
            <person name="Liebeke M."/>
            <person name="Amann R."/>
            <person name="Knittel K."/>
        </authorList>
    </citation>
    <scope>NUCLEOTIDE SEQUENCE</scope>
    <source>
        <strain evidence="3">Gfbio:e3339647-f889-4370-9287-4fb5cb688e4c:AG392D22_GoMArc1</strain>
        <strain evidence="2">Gfbio:e3339647-f889-4370-9287-4fb5cb688e4c:AG394J04_GoMArc1</strain>
    </source>
</reference>
<feature type="transmembrane region" description="Helical" evidence="1">
    <location>
        <begin position="83"/>
        <end position="107"/>
    </location>
</feature>